<dbReference type="SUPFAM" id="SSF88659">
    <property type="entry name" value="Sigma3 and sigma4 domains of RNA polymerase sigma factors"/>
    <property type="match status" value="1"/>
</dbReference>
<dbReference type="InterPro" id="IPR013325">
    <property type="entry name" value="RNA_pol_sigma_r2"/>
</dbReference>
<dbReference type="InterPro" id="IPR013249">
    <property type="entry name" value="RNA_pol_sigma70_r4_t2"/>
</dbReference>
<evidence type="ECO:0000256" key="3">
    <source>
        <dbReference type="ARBA" id="ARBA00023082"/>
    </source>
</evidence>
<proteinExistence type="inferred from homology"/>
<dbReference type="RefSeq" id="WP_379993866.1">
    <property type="nucleotide sequence ID" value="NZ_JBHSGN010000024.1"/>
</dbReference>
<dbReference type="Gene3D" id="1.10.1740.10">
    <property type="match status" value="1"/>
</dbReference>
<dbReference type="Pfam" id="PF08281">
    <property type="entry name" value="Sigma70_r4_2"/>
    <property type="match status" value="1"/>
</dbReference>
<keyword evidence="4" id="KW-0804">Transcription</keyword>
<evidence type="ECO:0000259" key="6">
    <source>
        <dbReference type="Pfam" id="PF04542"/>
    </source>
</evidence>
<dbReference type="Proteomes" id="UP001596023">
    <property type="component" value="Unassembled WGS sequence"/>
</dbReference>
<dbReference type="CDD" id="cd06171">
    <property type="entry name" value="Sigma70_r4"/>
    <property type="match status" value="1"/>
</dbReference>
<reference evidence="9" key="1">
    <citation type="journal article" date="2019" name="Int. J. Syst. Evol. Microbiol.">
        <title>The Global Catalogue of Microorganisms (GCM) 10K type strain sequencing project: providing services to taxonomists for standard genome sequencing and annotation.</title>
        <authorList>
            <consortium name="The Broad Institute Genomics Platform"/>
            <consortium name="The Broad Institute Genome Sequencing Center for Infectious Disease"/>
            <person name="Wu L."/>
            <person name="Ma J."/>
        </authorList>
    </citation>
    <scope>NUCLEOTIDE SEQUENCE [LARGE SCALE GENOMIC DNA]</scope>
    <source>
        <strain evidence="9">CCUG 66188</strain>
    </source>
</reference>
<keyword evidence="3" id="KW-0731">Sigma factor</keyword>
<name>A0ABV9KRS8_9BACT</name>
<evidence type="ECO:0000256" key="2">
    <source>
        <dbReference type="ARBA" id="ARBA00023015"/>
    </source>
</evidence>
<dbReference type="InterPro" id="IPR039425">
    <property type="entry name" value="RNA_pol_sigma-70-like"/>
</dbReference>
<comment type="caution">
    <text evidence="8">The sequence shown here is derived from an EMBL/GenBank/DDBJ whole genome shotgun (WGS) entry which is preliminary data.</text>
</comment>
<gene>
    <name evidence="8" type="ORF">ACFO6W_03090</name>
</gene>
<keyword evidence="9" id="KW-1185">Reference proteome</keyword>
<dbReference type="Pfam" id="PF04542">
    <property type="entry name" value="Sigma70_r2"/>
    <property type="match status" value="1"/>
</dbReference>
<dbReference type="NCBIfam" id="TIGR02937">
    <property type="entry name" value="sigma70-ECF"/>
    <property type="match status" value="1"/>
</dbReference>
<dbReference type="NCBIfam" id="TIGR02985">
    <property type="entry name" value="Sig70_bacteroi1"/>
    <property type="match status" value="1"/>
</dbReference>
<keyword evidence="5" id="KW-1133">Transmembrane helix</keyword>
<dbReference type="SUPFAM" id="SSF88946">
    <property type="entry name" value="Sigma2 domain of RNA polymerase sigma factors"/>
    <property type="match status" value="1"/>
</dbReference>
<dbReference type="InterPro" id="IPR014284">
    <property type="entry name" value="RNA_pol_sigma-70_dom"/>
</dbReference>
<comment type="similarity">
    <text evidence="1">Belongs to the sigma-70 factor family. ECF subfamily.</text>
</comment>
<sequence>MKDKKRNTDHPDIFLNKKDSDEETFTSLFYDYKDKIYGFFLELTRSPVKAEDMVQEIFMKIWQKREKLIRVRNINAYIYHIAQNYAIDQLRKKSNDTLFSLDDYKGKEDTDTSTQTPLESLINKELGNAIAEAIGKLPSQQRKVFNFHCIDGFSHAEIAGKMNISVSTVQNHMRQALINIRVYVSDNYPILLLCVYLYFDL</sequence>
<dbReference type="InterPro" id="IPR014327">
    <property type="entry name" value="RNA_pol_sigma70_bacteroid"/>
</dbReference>
<evidence type="ECO:0000259" key="7">
    <source>
        <dbReference type="Pfam" id="PF08281"/>
    </source>
</evidence>
<feature type="transmembrane region" description="Helical" evidence="5">
    <location>
        <begin position="180"/>
        <end position="199"/>
    </location>
</feature>
<dbReference type="EMBL" id="JBHSGN010000024">
    <property type="protein sequence ID" value="MFC4672673.1"/>
    <property type="molecule type" value="Genomic_DNA"/>
</dbReference>
<evidence type="ECO:0000256" key="4">
    <source>
        <dbReference type="ARBA" id="ARBA00023163"/>
    </source>
</evidence>
<accession>A0ABV9KRS8</accession>
<dbReference type="PANTHER" id="PTHR43133">
    <property type="entry name" value="RNA POLYMERASE ECF-TYPE SIGMA FACTO"/>
    <property type="match status" value="1"/>
</dbReference>
<evidence type="ECO:0000313" key="9">
    <source>
        <dbReference type="Proteomes" id="UP001596023"/>
    </source>
</evidence>
<dbReference type="InterPro" id="IPR013324">
    <property type="entry name" value="RNA_pol_sigma_r3/r4-like"/>
</dbReference>
<keyword evidence="5" id="KW-0472">Membrane</keyword>
<protein>
    <submittedName>
        <fullName evidence="8">RNA polymerase sigma factor</fullName>
    </submittedName>
</protein>
<organism evidence="8 9">
    <name type="scientific">Dysgonomonas termitidis</name>
    <dbReference type="NCBI Taxonomy" id="1516126"/>
    <lineage>
        <taxon>Bacteria</taxon>
        <taxon>Pseudomonadati</taxon>
        <taxon>Bacteroidota</taxon>
        <taxon>Bacteroidia</taxon>
        <taxon>Bacteroidales</taxon>
        <taxon>Dysgonomonadaceae</taxon>
        <taxon>Dysgonomonas</taxon>
    </lineage>
</organism>
<evidence type="ECO:0000313" key="8">
    <source>
        <dbReference type="EMBL" id="MFC4672673.1"/>
    </source>
</evidence>
<feature type="domain" description="RNA polymerase sigma factor 70 region 4 type 2" evidence="7">
    <location>
        <begin position="129"/>
        <end position="177"/>
    </location>
</feature>
<dbReference type="PANTHER" id="PTHR43133:SF46">
    <property type="entry name" value="RNA POLYMERASE SIGMA-70 FACTOR ECF SUBFAMILY"/>
    <property type="match status" value="1"/>
</dbReference>
<keyword evidence="2" id="KW-0805">Transcription regulation</keyword>
<keyword evidence="5" id="KW-0812">Transmembrane</keyword>
<evidence type="ECO:0000256" key="5">
    <source>
        <dbReference type="SAM" id="Phobius"/>
    </source>
</evidence>
<dbReference type="InterPro" id="IPR036388">
    <property type="entry name" value="WH-like_DNA-bd_sf"/>
</dbReference>
<evidence type="ECO:0000256" key="1">
    <source>
        <dbReference type="ARBA" id="ARBA00010641"/>
    </source>
</evidence>
<dbReference type="Gene3D" id="1.10.10.10">
    <property type="entry name" value="Winged helix-like DNA-binding domain superfamily/Winged helix DNA-binding domain"/>
    <property type="match status" value="1"/>
</dbReference>
<feature type="domain" description="RNA polymerase sigma-70 region 2" evidence="6">
    <location>
        <begin position="29"/>
        <end position="94"/>
    </location>
</feature>
<dbReference type="InterPro" id="IPR007627">
    <property type="entry name" value="RNA_pol_sigma70_r2"/>
</dbReference>